<feature type="compositionally biased region" description="Polar residues" evidence="1">
    <location>
        <begin position="103"/>
        <end position="119"/>
    </location>
</feature>
<dbReference type="OrthoDB" id="4775585at2759"/>
<dbReference type="Proteomes" id="UP000481858">
    <property type="component" value="Unassembled WGS sequence"/>
</dbReference>
<dbReference type="EMBL" id="WUBL01000010">
    <property type="protein sequence ID" value="KAF2971863.1"/>
    <property type="molecule type" value="Genomic_DNA"/>
</dbReference>
<reference evidence="2 3" key="1">
    <citation type="submission" date="2019-12" db="EMBL/GenBank/DDBJ databases">
        <title>Draft genome sequence of the ascomycete Xylaria multiplex DSM 110363.</title>
        <authorList>
            <person name="Buettner E."/>
            <person name="Kellner H."/>
        </authorList>
    </citation>
    <scope>NUCLEOTIDE SEQUENCE [LARGE SCALE GENOMIC DNA]</scope>
    <source>
        <strain evidence="2 3">DSM 110363</strain>
    </source>
</reference>
<organism evidence="2 3">
    <name type="scientific">Xylaria multiplex</name>
    <dbReference type="NCBI Taxonomy" id="323545"/>
    <lineage>
        <taxon>Eukaryota</taxon>
        <taxon>Fungi</taxon>
        <taxon>Dikarya</taxon>
        <taxon>Ascomycota</taxon>
        <taxon>Pezizomycotina</taxon>
        <taxon>Sordariomycetes</taxon>
        <taxon>Xylariomycetidae</taxon>
        <taxon>Xylariales</taxon>
        <taxon>Xylariaceae</taxon>
        <taxon>Xylaria</taxon>
    </lineage>
</organism>
<feature type="region of interest" description="Disordered" evidence="1">
    <location>
        <begin position="196"/>
        <end position="284"/>
    </location>
</feature>
<feature type="region of interest" description="Disordered" evidence="1">
    <location>
        <begin position="103"/>
        <end position="173"/>
    </location>
</feature>
<feature type="compositionally biased region" description="Polar residues" evidence="1">
    <location>
        <begin position="196"/>
        <end position="210"/>
    </location>
</feature>
<name>A0A7C8IWK1_9PEZI</name>
<gene>
    <name evidence="2" type="ORF">GQX73_g1673</name>
</gene>
<sequence>MAEPSSTESDTIPKKYHQHPLFFHLDLDEAIRQGLAVPIELDCEVANLGRDNRRWQILRPAQSIADFRQHVPMATTPPGYGLDDSSLIESPIIPRCLETIFEATNDSGNRPSPNSAGKETTNDIKNKIHLKSQASKPELKDRLGLHDNSPTPTSKGIRKENIAPILLPGDENNRCHIEKQGLDTEQTASTVLLLSSPSTKIPSPGQPQSQEHLEPRSQLQSNSQATPKPTQAGKQEGSSMKTPQHTSAPRTPTYSLFPHCPATPTRIQSKAQQSPHGRSINTPLLPLHLRPENQYSPRPSPDAGPRISFATTATVYNEETKSATQVPLKMPGENKISHKASKDQGISHHNPDSTYNLAYLFIGKIKLLETNNIGAGRVLEDSKRYSGVRDFSLPFSVACPNGLVNPYDVEFATKNFDMNSNTYTNNTDTDTDTATATAAATATIDSDSDDDTGGWLALHKRRHQRAIARYLAAAAASEESPSQHASANVEPVGMENETQTFGTDSTTTKVSVASVASSDHPTASTDSERLPKASFLGRCGKALTKKRSFWKKKKDDDEN</sequence>
<dbReference type="AlphaFoldDB" id="A0A7C8IWK1"/>
<feature type="compositionally biased region" description="Polar residues" evidence="1">
    <location>
        <begin position="217"/>
        <end position="254"/>
    </location>
</feature>
<feature type="compositionally biased region" description="Polar residues" evidence="1">
    <location>
        <begin position="265"/>
        <end position="282"/>
    </location>
</feature>
<evidence type="ECO:0000313" key="2">
    <source>
        <dbReference type="EMBL" id="KAF2971863.1"/>
    </source>
</evidence>
<keyword evidence="3" id="KW-1185">Reference proteome</keyword>
<dbReference type="InParanoid" id="A0A7C8IWK1"/>
<feature type="compositionally biased region" description="Low complexity" evidence="1">
    <location>
        <begin position="503"/>
        <end position="519"/>
    </location>
</feature>
<protein>
    <submittedName>
        <fullName evidence="2">Uncharacterized protein</fullName>
    </submittedName>
</protein>
<accession>A0A7C8IWK1</accession>
<evidence type="ECO:0000313" key="3">
    <source>
        <dbReference type="Proteomes" id="UP000481858"/>
    </source>
</evidence>
<proteinExistence type="predicted"/>
<feature type="region of interest" description="Disordered" evidence="1">
    <location>
        <begin position="497"/>
        <end position="537"/>
    </location>
</feature>
<comment type="caution">
    <text evidence="2">The sequence shown here is derived from an EMBL/GenBank/DDBJ whole genome shotgun (WGS) entry which is preliminary data.</text>
</comment>
<evidence type="ECO:0000256" key="1">
    <source>
        <dbReference type="SAM" id="MobiDB-lite"/>
    </source>
</evidence>